<evidence type="ECO:0000313" key="4">
    <source>
        <dbReference type="Proteomes" id="UP000011566"/>
    </source>
</evidence>
<name>M0M8C8_9EURY</name>
<sequence length="149" mass="16078">MYTRILIPTDGSEGATLAAKQGVDLAKTYDSALHVIHVVDLHPPYTEVDLERLYAAFEKAGQEAIDEAVDQAEAAGVCSIEATILEGSPAIAILEYADKHDIDLIVMGTHGRRGIRRYLIGSVAERVVRLASVPVLTVRMSNDPPSIDP</sequence>
<dbReference type="eggNOG" id="arCOG00449">
    <property type="taxonomic scope" value="Archaea"/>
</dbReference>
<dbReference type="CDD" id="cd00293">
    <property type="entry name" value="USP-like"/>
    <property type="match status" value="1"/>
</dbReference>
<dbReference type="SUPFAM" id="SSF52402">
    <property type="entry name" value="Adenine nucleotide alpha hydrolases-like"/>
    <property type="match status" value="1"/>
</dbReference>
<gene>
    <name evidence="3" type="ORF">C447_00690</name>
</gene>
<dbReference type="PATRIC" id="fig|1132509.6.peg.169"/>
<dbReference type="AlphaFoldDB" id="M0M8C8"/>
<evidence type="ECO:0000256" key="1">
    <source>
        <dbReference type="ARBA" id="ARBA00008791"/>
    </source>
</evidence>
<dbReference type="OrthoDB" id="105697at2157"/>
<organism evidence="3 4">
    <name type="scientific">Halococcus hamelinensis 100A6</name>
    <dbReference type="NCBI Taxonomy" id="1132509"/>
    <lineage>
        <taxon>Archaea</taxon>
        <taxon>Methanobacteriati</taxon>
        <taxon>Methanobacteriota</taxon>
        <taxon>Stenosarchaea group</taxon>
        <taxon>Halobacteria</taxon>
        <taxon>Halobacteriales</taxon>
        <taxon>Halococcaceae</taxon>
        <taxon>Halococcus</taxon>
    </lineage>
</organism>
<dbReference type="Gene3D" id="3.40.50.620">
    <property type="entry name" value="HUPs"/>
    <property type="match status" value="1"/>
</dbReference>
<reference evidence="3 4" key="1">
    <citation type="journal article" date="2014" name="PLoS Genet.">
        <title>Phylogenetically driven sequencing of extremely halophilic archaea reveals strategies for static and dynamic osmo-response.</title>
        <authorList>
            <person name="Becker E.A."/>
            <person name="Seitzer P.M."/>
            <person name="Tritt A."/>
            <person name="Larsen D."/>
            <person name="Krusor M."/>
            <person name="Yao A.I."/>
            <person name="Wu D."/>
            <person name="Madern D."/>
            <person name="Eisen J.A."/>
            <person name="Darling A.E."/>
            <person name="Facciotti M.T."/>
        </authorList>
    </citation>
    <scope>NUCLEOTIDE SEQUENCE [LARGE SCALE GENOMIC DNA]</scope>
    <source>
        <strain evidence="3 4">100A6</strain>
    </source>
</reference>
<evidence type="ECO:0000259" key="2">
    <source>
        <dbReference type="Pfam" id="PF00582"/>
    </source>
</evidence>
<protein>
    <submittedName>
        <fullName evidence="3">UspA domain protein</fullName>
    </submittedName>
</protein>
<dbReference type="RefSeq" id="WP_007689828.1">
    <property type="nucleotide sequence ID" value="NZ_AOMB01000003.1"/>
</dbReference>
<evidence type="ECO:0000313" key="3">
    <source>
        <dbReference type="EMBL" id="EMA42062.1"/>
    </source>
</evidence>
<comment type="caution">
    <text evidence="3">The sequence shown here is derived from an EMBL/GenBank/DDBJ whole genome shotgun (WGS) entry which is preliminary data.</text>
</comment>
<dbReference type="InterPro" id="IPR006015">
    <property type="entry name" value="Universal_stress_UspA"/>
</dbReference>
<dbReference type="PIRSF" id="PIRSF006276">
    <property type="entry name" value="UspA"/>
    <property type="match status" value="1"/>
</dbReference>
<dbReference type="EMBL" id="AOMB01000003">
    <property type="protein sequence ID" value="EMA42062.1"/>
    <property type="molecule type" value="Genomic_DNA"/>
</dbReference>
<dbReference type="Proteomes" id="UP000011566">
    <property type="component" value="Unassembled WGS sequence"/>
</dbReference>
<feature type="domain" description="UspA" evidence="2">
    <location>
        <begin position="1"/>
        <end position="139"/>
    </location>
</feature>
<dbReference type="InterPro" id="IPR006016">
    <property type="entry name" value="UspA"/>
</dbReference>
<accession>M0M8C8</accession>
<keyword evidence="4" id="KW-1185">Reference proteome</keyword>
<dbReference type="PANTHER" id="PTHR46268:SF6">
    <property type="entry name" value="UNIVERSAL STRESS PROTEIN UP12"/>
    <property type="match status" value="1"/>
</dbReference>
<dbReference type="Pfam" id="PF00582">
    <property type="entry name" value="Usp"/>
    <property type="match status" value="1"/>
</dbReference>
<comment type="similarity">
    <text evidence="1">Belongs to the universal stress protein A family.</text>
</comment>
<dbReference type="PANTHER" id="PTHR46268">
    <property type="entry name" value="STRESS RESPONSE PROTEIN NHAX"/>
    <property type="match status" value="1"/>
</dbReference>
<dbReference type="InterPro" id="IPR014729">
    <property type="entry name" value="Rossmann-like_a/b/a_fold"/>
</dbReference>
<proteinExistence type="inferred from homology"/>
<dbReference type="PRINTS" id="PR01438">
    <property type="entry name" value="UNVRSLSTRESS"/>
</dbReference>